<evidence type="ECO:0000313" key="4">
    <source>
        <dbReference type="Proteomes" id="UP000233837"/>
    </source>
</evidence>
<accession>A0A2I0VN79</accession>
<reference evidence="2 4" key="2">
    <citation type="journal article" date="2017" name="Nature">
        <title>The Apostasia genome and the evolution of orchids.</title>
        <authorList>
            <person name="Zhang G.Q."/>
            <person name="Liu K.W."/>
            <person name="Li Z."/>
            <person name="Lohaus R."/>
            <person name="Hsiao Y.Y."/>
            <person name="Niu S.C."/>
            <person name="Wang J.Y."/>
            <person name="Lin Y.C."/>
            <person name="Xu Q."/>
            <person name="Chen L.J."/>
            <person name="Yoshida K."/>
            <person name="Fujiwara S."/>
            <person name="Wang Z.W."/>
            <person name="Zhang Y.Q."/>
            <person name="Mitsuda N."/>
            <person name="Wang M."/>
            <person name="Liu G.H."/>
            <person name="Pecoraro L."/>
            <person name="Huang H.X."/>
            <person name="Xiao X.J."/>
            <person name="Lin M."/>
            <person name="Wu X.Y."/>
            <person name="Wu W.L."/>
            <person name="Chen Y.Y."/>
            <person name="Chang S.B."/>
            <person name="Sakamoto S."/>
            <person name="Ohme-Takagi M."/>
            <person name="Yagi M."/>
            <person name="Zeng S.J."/>
            <person name="Shen C.Y."/>
            <person name="Yeh C.M."/>
            <person name="Luo Y.B."/>
            <person name="Tsai W.C."/>
            <person name="Van de Peer Y."/>
            <person name="Liu Z.J."/>
        </authorList>
    </citation>
    <scope>NUCLEOTIDE SEQUENCE [LARGE SCALE GENOMIC DNA]</scope>
    <source>
        <tissue evidence="2">The whole plant</tissue>
    </source>
</reference>
<dbReference type="EMBL" id="KZ503391">
    <property type="protein sequence ID" value="PKU64861.1"/>
    <property type="molecule type" value="Genomic_DNA"/>
</dbReference>
<organism evidence="2 4">
    <name type="scientific">Dendrobium catenatum</name>
    <dbReference type="NCBI Taxonomy" id="906689"/>
    <lineage>
        <taxon>Eukaryota</taxon>
        <taxon>Viridiplantae</taxon>
        <taxon>Streptophyta</taxon>
        <taxon>Embryophyta</taxon>
        <taxon>Tracheophyta</taxon>
        <taxon>Spermatophyta</taxon>
        <taxon>Magnoliopsida</taxon>
        <taxon>Liliopsida</taxon>
        <taxon>Asparagales</taxon>
        <taxon>Orchidaceae</taxon>
        <taxon>Epidendroideae</taxon>
        <taxon>Malaxideae</taxon>
        <taxon>Dendrobiinae</taxon>
        <taxon>Dendrobium</taxon>
    </lineage>
</organism>
<keyword evidence="1" id="KW-0732">Signal</keyword>
<dbReference type="EMBL" id="KZ503391">
    <property type="protein sequence ID" value="PKU64860.1"/>
    <property type="molecule type" value="Genomic_DNA"/>
</dbReference>
<name>A0A2I0VN79_9ASPA</name>
<evidence type="ECO:0000313" key="2">
    <source>
        <dbReference type="EMBL" id="PKU64860.1"/>
    </source>
</evidence>
<evidence type="ECO:0000256" key="1">
    <source>
        <dbReference type="SAM" id="SignalP"/>
    </source>
</evidence>
<gene>
    <name evidence="2" type="ORF">MA16_Dca019937</name>
    <name evidence="3" type="ORF">MA16_Dca019938</name>
</gene>
<protein>
    <submittedName>
        <fullName evidence="2">Uncharacterized protein</fullName>
    </submittedName>
</protein>
<reference evidence="2" key="3">
    <citation type="submission" date="2017-11" db="EMBL/GenBank/DDBJ databases">
        <authorList>
            <person name="Han C.G."/>
        </authorList>
    </citation>
    <scope>NUCLEOTIDE SEQUENCE</scope>
    <source>
        <tissue evidence="2">The whole plant</tissue>
    </source>
</reference>
<dbReference type="Proteomes" id="UP000233837">
    <property type="component" value="Unassembled WGS sequence"/>
</dbReference>
<feature type="chain" id="PRO_5015080970" evidence="1">
    <location>
        <begin position="21"/>
        <end position="61"/>
    </location>
</feature>
<reference evidence="2 4" key="1">
    <citation type="journal article" date="2016" name="Sci. Rep.">
        <title>The Dendrobium catenatum Lindl. genome sequence provides insights into polysaccharide synthase, floral development and adaptive evolution.</title>
        <authorList>
            <person name="Zhang G.Q."/>
            <person name="Xu Q."/>
            <person name="Bian C."/>
            <person name="Tsai W.C."/>
            <person name="Yeh C.M."/>
            <person name="Liu K.W."/>
            <person name="Yoshida K."/>
            <person name="Zhang L.S."/>
            <person name="Chang S.B."/>
            <person name="Chen F."/>
            <person name="Shi Y."/>
            <person name="Su Y.Y."/>
            <person name="Zhang Y.Q."/>
            <person name="Chen L.J."/>
            <person name="Yin Y."/>
            <person name="Lin M."/>
            <person name="Huang H."/>
            <person name="Deng H."/>
            <person name="Wang Z.W."/>
            <person name="Zhu S.L."/>
            <person name="Zhao X."/>
            <person name="Deng C."/>
            <person name="Niu S.C."/>
            <person name="Huang J."/>
            <person name="Wang M."/>
            <person name="Liu G.H."/>
            <person name="Yang H.J."/>
            <person name="Xiao X.J."/>
            <person name="Hsiao Y.Y."/>
            <person name="Wu W.L."/>
            <person name="Chen Y.Y."/>
            <person name="Mitsuda N."/>
            <person name="Ohme-Takagi M."/>
            <person name="Luo Y.B."/>
            <person name="Van de Peer Y."/>
            <person name="Liu Z.J."/>
        </authorList>
    </citation>
    <scope>NUCLEOTIDE SEQUENCE [LARGE SCALE GENOMIC DNA]</scope>
    <source>
        <tissue evidence="2">The whole plant</tissue>
    </source>
</reference>
<sequence>MFVQVLMILIKFSIVIYVKFDPHYSIMKLMEAPPCLQCYTIMHAKRKKKNSCKILSFEVKG</sequence>
<keyword evidence="4" id="KW-1185">Reference proteome</keyword>
<proteinExistence type="predicted"/>
<feature type="signal peptide" evidence="1">
    <location>
        <begin position="1"/>
        <end position="20"/>
    </location>
</feature>
<dbReference type="AlphaFoldDB" id="A0A2I0VN79"/>
<evidence type="ECO:0000313" key="3">
    <source>
        <dbReference type="EMBL" id="PKU64861.1"/>
    </source>
</evidence>